<dbReference type="InterPro" id="IPR005218">
    <property type="entry name" value="Diacylglycerol/lipid_kinase"/>
</dbReference>
<name>A0ABP3REE7_9BACI</name>
<dbReference type="Pfam" id="PF00781">
    <property type="entry name" value="DAGK_cat"/>
    <property type="match status" value="1"/>
</dbReference>
<evidence type="ECO:0000256" key="6">
    <source>
        <dbReference type="ARBA" id="ARBA00022777"/>
    </source>
</evidence>
<gene>
    <name evidence="12" type="ORF">GCM10009001_27580</name>
</gene>
<keyword evidence="9" id="KW-0594">Phospholipid biosynthesis</keyword>
<comment type="similarity">
    <text evidence="2">Belongs to the diacylglycerol/lipid kinase family.</text>
</comment>
<keyword evidence="10" id="KW-1208">Phospholipid metabolism</keyword>
<dbReference type="NCBIfam" id="TIGR00147">
    <property type="entry name" value="YegS/Rv2252/BmrU family lipid kinase"/>
    <property type="match status" value="1"/>
</dbReference>
<protein>
    <submittedName>
        <fullName evidence="12">YegS/Rv2252/BmrU family lipid kinase</fullName>
    </submittedName>
</protein>
<dbReference type="InterPro" id="IPR050187">
    <property type="entry name" value="Lipid_Phosphate_FormReg"/>
</dbReference>
<evidence type="ECO:0000256" key="5">
    <source>
        <dbReference type="ARBA" id="ARBA00022741"/>
    </source>
</evidence>
<keyword evidence="6 12" id="KW-0418">Kinase</keyword>
<evidence type="ECO:0000256" key="3">
    <source>
        <dbReference type="ARBA" id="ARBA00022516"/>
    </source>
</evidence>
<comment type="caution">
    <text evidence="12">The sequence shown here is derived from an EMBL/GenBank/DDBJ whole genome shotgun (WGS) entry which is preliminary data.</text>
</comment>
<comment type="cofactor">
    <cofactor evidence="1">
        <name>Mg(2+)</name>
        <dbReference type="ChEBI" id="CHEBI:18420"/>
    </cofactor>
</comment>
<evidence type="ECO:0000256" key="4">
    <source>
        <dbReference type="ARBA" id="ARBA00022679"/>
    </source>
</evidence>
<evidence type="ECO:0000313" key="12">
    <source>
        <dbReference type="EMBL" id="GAA0608714.1"/>
    </source>
</evidence>
<keyword evidence="8" id="KW-0443">Lipid metabolism</keyword>
<evidence type="ECO:0000256" key="7">
    <source>
        <dbReference type="ARBA" id="ARBA00022840"/>
    </source>
</evidence>
<reference evidence="13" key="1">
    <citation type="journal article" date="2019" name="Int. J. Syst. Evol. Microbiol.">
        <title>The Global Catalogue of Microorganisms (GCM) 10K type strain sequencing project: providing services to taxonomists for standard genome sequencing and annotation.</title>
        <authorList>
            <consortium name="The Broad Institute Genomics Platform"/>
            <consortium name="The Broad Institute Genome Sequencing Center for Infectious Disease"/>
            <person name="Wu L."/>
            <person name="Ma J."/>
        </authorList>
    </citation>
    <scope>NUCLEOTIDE SEQUENCE [LARGE SCALE GENOMIC DNA]</scope>
    <source>
        <strain evidence="13">JCM 15395</strain>
    </source>
</reference>
<dbReference type="Pfam" id="PF19279">
    <property type="entry name" value="YegS_C"/>
    <property type="match status" value="1"/>
</dbReference>
<evidence type="ECO:0000259" key="11">
    <source>
        <dbReference type="PROSITE" id="PS50146"/>
    </source>
</evidence>
<dbReference type="InterPro" id="IPR016064">
    <property type="entry name" value="NAD/diacylglycerol_kinase_sf"/>
</dbReference>
<dbReference type="EMBL" id="BAAADS010000018">
    <property type="protein sequence ID" value="GAA0608714.1"/>
    <property type="molecule type" value="Genomic_DNA"/>
</dbReference>
<dbReference type="Gene3D" id="2.60.200.40">
    <property type="match status" value="1"/>
</dbReference>
<dbReference type="RefSeq" id="WP_343814272.1">
    <property type="nucleotide sequence ID" value="NZ_BAAADS010000018.1"/>
</dbReference>
<evidence type="ECO:0000313" key="13">
    <source>
        <dbReference type="Proteomes" id="UP001500866"/>
    </source>
</evidence>
<proteinExistence type="inferred from homology"/>
<dbReference type="GO" id="GO:0016301">
    <property type="term" value="F:kinase activity"/>
    <property type="evidence" value="ECO:0007669"/>
    <property type="project" value="UniProtKB-KW"/>
</dbReference>
<evidence type="ECO:0000256" key="10">
    <source>
        <dbReference type="ARBA" id="ARBA00023264"/>
    </source>
</evidence>
<keyword evidence="5" id="KW-0547">Nucleotide-binding</keyword>
<keyword evidence="13" id="KW-1185">Reference proteome</keyword>
<evidence type="ECO:0000256" key="1">
    <source>
        <dbReference type="ARBA" id="ARBA00001946"/>
    </source>
</evidence>
<dbReference type="InterPro" id="IPR017438">
    <property type="entry name" value="ATP-NAD_kinase_N"/>
</dbReference>
<dbReference type="PANTHER" id="PTHR12358:SF107">
    <property type="entry name" value="LIPID KINASE BMRU-RELATED"/>
    <property type="match status" value="1"/>
</dbReference>
<evidence type="ECO:0000256" key="9">
    <source>
        <dbReference type="ARBA" id="ARBA00023209"/>
    </source>
</evidence>
<dbReference type="InterPro" id="IPR001206">
    <property type="entry name" value="Diacylglycerol_kinase_cat_dom"/>
</dbReference>
<keyword evidence="3" id="KW-0444">Lipid biosynthesis</keyword>
<dbReference type="PROSITE" id="PS50146">
    <property type="entry name" value="DAGK"/>
    <property type="match status" value="1"/>
</dbReference>
<dbReference type="SMART" id="SM00046">
    <property type="entry name" value="DAGKc"/>
    <property type="match status" value="1"/>
</dbReference>
<accession>A0ABP3REE7</accession>
<dbReference type="PANTHER" id="PTHR12358">
    <property type="entry name" value="SPHINGOSINE KINASE"/>
    <property type="match status" value="1"/>
</dbReference>
<keyword evidence="4" id="KW-0808">Transferase</keyword>
<feature type="domain" description="DAGKc" evidence="11">
    <location>
        <begin position="1"/>
        <end position="130"/>
    </location>
</feature>
<dbReference type="Proteomes" id="UP001500866">
    <property type="component" value="Unassembled WGS sequence"/>
</dbReference>
<dbReference type="Gene3D" id="3.40.50.10330">
    <property type="entry name" value="Probable inorganic polyphosphate/atp-NAD kinase, domain 1"/>
    <property type="match status" value="1"/>
</dbReference>
<evidence type="ECO:0000256" key="8">
    <source>
        <dbReference type="ARBA" id="ARBA00023098"/>
    </source>
</evidence>
<organism evidence="12 13">
    <name type="scientific">Virgibacillus siamensis</name>
    <dbReference type="NCBI Taxonomy" id="480071"/>
    <lineage>
        <taxon>Bacteria</taxon>
        <taxon>Bacillati</taxon>
        <taxon>Bacillota</taxon>
        <taxon>Bacilli</taxon>
        <taxon>Bacillales</taxon>
        <taxon>Bacillaceae</taxon>
        <taxon>Virgibacillus</taxon>
    </lineage>
</organism>
<keyword evidence="7" id="KW-0067">ATP-binding</keyword>
<sequence length="295" mass="32313">MEKVIIIYNPNAGKGKLSQSIGLITQKLLQKFGEVTVYQTQNSGDSAAYVSKFAEKVDLLIAAGGDGTVNEIINALCALERRPVFSIIPGGTSNDFSREIGMNQNQVKAADQILEQRVMTIDVGKADQQYFLNFWGIGLISKVSAAVDTGSKATLGRLAYYLRTAQNLGEVEPFHLQMESSECQFDGESVMLIVGNGTFTGGVQAFFPNGNIQDGLLDVLIIKETSLQIFWSMVQSKMTPEMSNEEGIIYFQTNKLRVSTDPKQTIDCDGERQHTTPSEISVLPGHLKMIVGTDR</sequence>
<dbReference type="SUPFAM" id="SSF111331">
    <property type="entry name" value="NAD kinase/diacylglycerol kinase-like"/>
    <property type="match status" value="1"/>
</dbReference>
<dbReference type="InterPro" id="IPR045540">
    <property type="entry name" value="YegS/DAGK_C"/>
</dbReference>
<evidence type="ECO:0000256" key="2">
    <source>
        <dbReference type="ARBA" id="ARBA00005983"/>
    </source>
</evidence>